<keyword evidence="5" id="KW-1185">Reference proteome</keyword>
<dbReference type="Gene3D" id="2.30.30.40">
    <property type="entry name" value="SH3 Domains"/>
    <property type="match status" value="1"/>
</dbReference>
<keyword evidence="2" id="KW-0732">Signal</keyword>
<name>A0ABU1SYW6_9HYPH</name>
<dbReference type="EMBL" id="JAVDUP010000014">
    <property type="protein sequence ID" value="MDR6904149.1"/>
    <property type="molecule type" value="Genomic_DNA"/>
</dbReference>
<evidence type="ECO:0000313" key="4">
    <source>
        <dbReference type="EMBL" id="MDR6904149.1"/>
    </source>
</evidence>
<evidence type="ECO:0000259" key="3">
    <source>
        <dbReference type="PROSITE" id="PS51781"/>
    </source>
</evidence>
<dbReference type="PROSITE" id="PS51781">
    <property type="entry name" value="SH3B"/>
    <property type="match status" value="1"/>
</dbReference>
<accession>A0ABU1SYW6</accession>
<feature type="chain" id="PRO_5045252739" evidence="2">
    <location>
        <begin position="24"/>
        <end position="296"/>
    </location>
</feature>
<evidence type="ECO:0000256" key="1">
    <source>
        <dbReference type="SAM" id="MobiDB-lite"/>
    </source>
</evidence>
<gene>
    <name evidence="4" type="ORF">J2W52_005783</name>
</gene>
<reference evidence="4 5" key="1">
    <citation type="submission" date="2023-07" db="EMBL/GenBank/DDBJ databases">
        <title>Sorghum-associated microbial communities from plants grown in Nebraska, USA.</title>
        <authorList>
            <person name="Schachtman D."/>
        </authorList>
    </citation>
    <scope>NUCLEOTIDE SEQUENCE [LARGE SCALE GENOMIC DNA]</scope>
    <source>
        <strain evidence="4 5">3199</strain>
    </source>
</reference>
<comment type="caution">
    <text evidence="4">The sequence shown here is derived from an EMBL/GenBank/DDBJ whole genome shotgun (WGS) entry which is preliminary data.</text>
</comment>
<feature type="compositionally biased region" description="Basic and acidic residues" evidence="1">
    <location>
        <begin position="166"/>
        <end position="242"/>
    </location>
</feature>
<evidence type="ECO:0000256" key="2">
    <source>
        <dbReference type="SAM" id="SignalP"/>
    </source>
</evidence>
<proteinExistence type="predicted"/>
<protein>
    <submittedName>
        <fullName evidence="4">Uncharacterized protein YraI</fullName>
    </submittedName>
</protein>
<feature type="domain" description="SH3b" evidence="3">
    <location>
        <begin position="21"/>
        <end position="86"/>
    </location>
</feature>
<feature type="signal peptide" evidence="2">
    <location>
        <begin position="1"/>
        <end position="23"/>
    </location>
</feature>
<feature type="compositionally biased region" description="Basic and acidic residues" evidence="1">
    <location>
        <begin position="135"/>
        <end position="149"/>
    </location>
</feature>
<dbReference type="InterPro" id="IPR003646">
    <property type="entry name" value="SH3-like_bac-type"/>
</dbReference>
<dbReference type="RefSeq" id="WP_310235856.1">
    <property type="nucleotide sequence ID" value="NZ_JAVDUP010000014.1"/>
</dbReference>
<dbReference type="Proteomes" id="UP001250791">
    <property type="component" value="Unassembled WGS sequence"/>
</dbReference>
<sequence length="296" mass="34712">MKFKVLAASLLTALMALPAIAEAAEGFATANVNMRSGPSTAYPAVTMIPVGVPLQINGCLNDTPWCDVSFYGGRGWVAGRYIQATYQSRRIYVDRQYYRPLGIPTVVFNFDDYWGRYYRGRDFYRDRDRWRRGPGWGDRRPDSGWDRRNSPGWDRGSGWNDDQDGNWDRRPDRNRDWNDGQDRNWDRRPDRDRNRDWDRQRDGNRDWGRQRPDDNRDWGNRPDRQRDNNRPDNNRPDNRPRPEPQQAQPQPQPQPQQPQNNPRPNASDPGPYSPNHRDPCPASEPNCRMSVRGSNR</sequence>
<organism evidence="4 5">
    <name type="scientific">Rhizobium miluonense</name>
    <dbReference type="NCBI Taxonomy" id="411945"/>
    <lineage>
        <taxon>Bacteria</taxon>
        <taxon>Pseudomonadati</taxon>
        <taxon>Pseudomonadota</taxon>
        <taxon>Alphaproteobacteria</taxon>
        <taxon>Hyphomicrobiales</taxon>
        <taxon>Rhizobiaceae</taxon>
        <taxon>Rhizobium/Agrobacterium group</taxon>
        <taxon>Rhizobium</taxon>
    </lineage>
</organism>
<feature type="region of interest" description="Disordered" evidence="1">
    <location>
        <begin position="135"/>
        <end position="296"/>
    </location>
</feature>
<evidence type="ECO:0000313" key="5">
    <source>
        <dbReference type="Proteomes" id="UP001250791"/>
    </source>
</evidence>
<dbReference type="Pfam" id="PF08239">
    <property type="entry name" value="SH3_3"/>
    <property type="match status" value="1"/>
</dbReference>